<dbReference type="eggNOG" id="COG1122">
    <property type="taxonomic scope" value="Bacteria"/>
</dbReference>
<evidence type="ECO:0000256" key="1">
    <source>
        <dbReference type="ARBA" id="ARBA00004202"/>
    </source>
</evidence>
<keyword evidence="5 9" id="KW-0547">Nucleotide-binding</keyword>
<dbReference type="InterPro" id="IPR005876">
    <property type="entry name" value="Co_trans_ATP-bd"/>
</dbReference>
<keyword evidence="12" id="KW-1185">Reference proteome</keyword>
<dbReference type="KEGG" id="sfu:Sfum_1750"/>
<dbReference type="EMBL" id="CP000478">
    <property type="protein sequence ID" value="ABK17437.1"/>
    <property type="molecule type" value="Genomic_DNA"/>
</dbReference>
<dbReference type="Gene3D" id="3.40.50.300">
    <property type="entry name" value="P-loop containing nucleotide triphosphate hydrolases"/>
    <property type="match status" value="1"/>
</dbReference>
<accession>A0LJ35</accession>
<dbReference type="GO" id="GO:0016887">
    <property type="term" value="F:ATP hydrolysis activity"/>
    <property type="evidence" value="ECO:0007669"/>
    <property type="project" value="InterPro"/>
</dbReference>
<dbReference type="InterPro" id="IPR003593">
    <property type="entry name" value="AAA+_ATPase"/>
</dbReference>
<dbReference type="InterPro" id="IPR027417">
    <property type="entry name" value="P-loop_NTPase"/>
</dbReference>
<evidence type="ECO:0000256" key="5">
    <source>
        <dbReference type="ARBA" id="ARBA00022741"/>
    </source>
</evidence>
<gene>
    <name evidence="11" type="ordered locus">Sfum_1750</name>
</gene>
<dbReference type="PROSITE" id="PS00211">
    <property type="entry name" value="ABC_TRANSPORTER_1"/>
    <property type="match status" value="1"/>
</dbReference>
<name>A0LJ35_SYNFM</name>
<dbReference type="GO" id="GO:0042626">
    <property type="term" value="F:ATPase-coupled transmembrane transporter activity"/>
    <property type="evidence" value="ECO:0007669"/>
    <property type="project" value="TreeGrafter"/>
</dbReference>
<dbReference type="Pfam" id="PF00005">
    <property type="entry name" value="ABC_tran"/>
    <property type="match status" value="1"/>
</dbReference>
<dbReference type="GO" id="GO:0006824">
    <property type="term" value="P:cobalt ion transport"/>
    <property type="evidence" value="ECO:0007669"/>
    <property type="project" value="InterPro"/>
</dbReference>
<dbReference type="GO" id="GO:0005524">
    <property type="term" value="F:ATP binding"/>
    <property type="evidence" value="ECO:0007669"/>
    <property type="project" value="UniProtKB-UniRule"/>
</dbReference>
<reference evidence="11 12" key="1">
    <citation type="submission" date="2006-10" db="EMBL/GenBank/DDBJ databases">
        <title>Complete sequence of Syntrophobacter fumaroxidans MPOB.</title>
        <authorList>
            <consortium name="US DOE Joint Genome Institute"/>
            <person name="Copeland A."/>
            <person name="Lucas S."/>
            <person name="Lapidus A."/>
            <person name="Barry K."/>
            <person name="Detter J.C."/>
            <person name="Glavina del Rio T."/>
            <person name="Hammon N."/>
            <person name="Israni S."/>
            <person name="Pitluck S."/>
            <person name="Goltsman E.G."/>
            <person name="Martinez M."/>
            <person name="Schmutz J."/>
            <person name="Larimer F."/>
            <person name="Land M."/>
            <person name="Hauser L."/>
            <person name="Kyrpides N."/>
            <person name="Kim E."/>
            <person name="Boone D.R."/>
            <person name="Brockman F."/>
            <person name="Culley D."/>
            <person name="Ferry J."/>
            <person name="Gunsalus R."/>
            <person name="McInerney M.J."/>
            <person name="Morrison M."/>
            <person name="Plugge C."/>
            <person name="Rohlin L."/>
            <person name="Scholten J."/>
            <person name="Sieber J."/>
            <person name="Stams A.J.M."/>
            <person name="Worm P."/>
            <person name="Henstra A.M."/>
            <person name="Richardson P."/>
        </authorList>
    </citation>
    <scope>NUCLEOTIDE SEQUENCE [LARGE SCALE GENOMIC DNA]</scope>
    <source>
        <strain evidence="12">DSM 10017 / MPOB</strain>
    </source>
</reference>
<dbReference type="PANTHER" id="PTHR43553">
    <property type="entry name" value="HEAVY METAL TRANSPORTER"/>
    <property type="match status" value="1"/>
</dbReference>
<evidence type="ECO:0000256" key="6">
    <source>
        <dbReference type="ARBA" id="ARBA00022840"/>
    </source>
</evidence>
<dbReference type="STRING" id="335543.Sfum_1750"/>
<keyword evidence="3 9" id="KW-0813">Transport</keyword>
<evidence type="ECO:0000313" key="11">
    <source>
        <dbReference type="EMBL" id="ABK17437.1"/>
    </source>
</evidence>
<feature type="domain" description="ABC transporter" evidence="10">
    <location>
        <begin position="2"/>
        <end position="234"/>
    </location>
</feature>
<dbReference type="GO" id="GO:0043190">
    <property type="term" value="C:ATP-binding cassette (ABC) transporter complex"/>
    <property type="evidence" value="ECO:0007669"/>
    <property type="project" value="TreeGrafter"/>
</dbReference>
<evidence type="ECO:0000256" key="9">
    <source>
        <dbReference type="RuleBase" id="RU364103"/>
    </source>
</evidence>
<evidence type="ECO:0000256" key="8">
    <source>
        <dbReference type="ARBA" id="ARBA00023136"/>
    </source>
</evidence>
<evidence type="ECO:0000256" key="3">
    <source>
        <dbReference type="ARBA" id="ARBA00022448"/>
    </source>
</evidence>
<proteinExistence type="inferred from homology"/>
<dbReference type="HOGENOM" id="CLU_000604_1_22_7"/>
<dbReference type="InterPro" id="IPR015856">
    <property type="entry name" value="ABC_transpr_CbiO/EcfA_su"/>
</dbReference>
<evidence type="ECO:0000256" key="4">
    <source>
        <dbReference type="ARBA" id="ARBA00022475"/>
    </source>
</evidence>
<evidence type="ECO:0000313" key="12">
    <source>
        <dbReference type="Proteomes" id="UP000001784"/>
    </source>
</evidence>
<comment type="function">
    <text evidence="9">Part of an ABC transporter complex. Responsible for energy coupling to the transport system.</text>
</comment>
<dbReference type="FunFam" id="3.40.50.300:FF:000224">
    <property type="entry name" value="Energy-coupling factor transporter ATP-binding protein EcfA"/>
    <property type="match status" value="1"/>
</dbReference>
<comment type="subcellular location">
    <subcellularLocation>
        <location evidence="1 9">Cell membrane</location>
        <topology evidence="1 9">Peripheral membrane protein</topology>
    </subcellularLocation>
</comment>
<dbReference type="NCBIfam" id="TIGR01166">
    <property type="entry name" value="cbiO"/>
    <property type="match status" value="1"/>
</dbReference>
<dbReference type="SUPFAM" id="SSF52540">
    <property type="entry name" value="P-loop containing nucleoside triphosphate hydrolases"/>
    <property type="match status" value="1"/>
</dbReference>
<dbReference type="PANTHER" id="PTHR43553:SF24">
    <property type="entry name" value="ENERGY-COUPLING FACTOR TRANSPORTER ATP-BINDING PROTEIN ECFA1"/>
    <property type="match status" value="1"/>
</dbReference>
<keyword evidence="6 9" id="KW-0067">ATP-binding</keyword>
<dbReference type="AlphaFoldDB" id="A0LJ35"/>
<comment type="similarity">
    <text evidence="2 9">Belongs to the ABC transporter superfamily.</text>
</comment>
<organism evidence="11 12">
    <name type="scientific">Syntrophobacter fumaroxidans (strain DSM 10017 / MPOB)</name>
    <dbReference type="NCBI Taxonomy" id="335543"/>
    <lineage>
        <taxon>Bacteria</taxon>
        <taxon>Pseudomonadati</taxon>
        <taxon>Thermodesulfobacteriota</taxon>
        <taxon>Syntrophobacteria</taxon>
        <taxon>Syntrophobacterales</taxon>
        <taxon>Syntrophobacteraceae</taxon>
        <taxon>Syntrophobacter</taxon>
    </lineage>
</organism>
<dbReference type="RefSeq" id="WP_011698607.1">
    <property type="nucleotide sequence ID" value="NC_008554.1"/>
</dbReference>
<keyword evidence="7" id="KW-1278">Translocase</keyword>
<dbReference type="SMART" id="SM00382">
    <property type="entry name" value="AAA"/>
    <property type="match status" value="1"/>
</dbReference>
<keyword evidence="8 9" id="KW-0472">Membrane</keyword>
<dbReference type="Proteomes" id="UP000001784">
    <property type="component" value="Chromosome"/>
</dbReference>
<evidence type="ECO:0000256" key="2">
    <source>
        <dbReference type="ARBA" id="ARBA00005417"/>
    </source>
</evidence>
<evidence type="ECO:0000256" key="7">
    <source>
        <dbReference type="ARBA" id="ARBA00022967"/>
    </source>
</evidence>
<evidence type="ECO:0000259" key="10">
    <source>
        <dbReference type="PROSITE" id="PS50893"/>
    </source>
</evidence>
<dbReference type="InParanoid" id="A0LJ35"/>
<keyword evidence="4 9" id="KW-1003">Cell membrane</keyword>
<dbReference type="CDD" id="cd03225">
    <property type="entry name" value="ABC_cobalt_CbiO_domain1"/>
    <property type="match status" value="1"/>
</dbReference>
<dbReference type="OrthoDB" id="9809450at2"/>
<sequence length="248" mass="27403">MIEIKDLRYSYPDGTEALKGVTLTVEAGEFMLICGPNGSGKTTLIRHLNGLLRPRSGSVCVDGLDTSRHEREVLQRVGMVFQDADSQIVGETVREDVAFGPENLRLDPEEIDRRVTEALERVGLEKLADKPCHLLSGGEKRRVAVAGVLALRPRVLVFDEPFANLDYPGVQQVLQEILKLHADGHTVIVSTHDVEKVIAHVNRIAILFDGELKALGRPDTILPELAAHHIRPPCFSLLGERMISWLGD</sequence>
<dbReference type="InterPro" id="IPR017871">
    <property type="entry name" value="ABC_transporter-like_CS"/>
</dbReference>
<dbReference type="InterPro" id="IPR050095">
    <property type="entry name" value="ECF_ABC_transporter_ATP-bd"/>
</dbReference>
<dbReference type="InterPro" id="IPR003439">
    <property type="entry name" value="ABC_transporter-like_ATP-bd"/>
</dbReference>
<protein>
    <recommendedName>
        <fullName evidence="9">ABC transporter ATP-binding protein</fullName>
    </recommendedName>
</protein>
<dbReference type="PROSITE" id="PS50893">
    <property type="entry name" value="ABC_TRANSPORTER_2"/>
    <property type="match status" value="1"/>
</dbReference>